<organism evidence="9">
    <name type="scientific">Noccaea caerulescens</name>
    <name type="common">Alpine penny-cress</name>
    <name type="synonym">Thlaspi caerulescens</name>
    <dbReference type="NCBI Taxonomy" id="107243"/>
    <lineage>
        <taxon>Eukaryota</taxon>
        <taxon>Viridiplantae</taxon>
        <taxon>Streptophyta</taxon>
        <taxon>Embryophyta</taxon>
        <taxon>Tracheophyta</taxon>
        <taxon>Spermatophyta</taxon>
        <taxon>Magnoliopsida</taxon>
        <taxon>eudicotyledons</taxon>
        <taxon>Gunneridae</taxon>
        <taxon>Pentapetalae</taxon>
        <taxon>rosids</taxon>
        <taxon>malvids</taxon>
        <taxon>Brassicales</taxon>
        <taxon>Brassicaceae</taxon>
        <taxon>Coluteocarpeae</taxon>
        <taxon>Noccaea</taxon>
    </lineage>
</organism>
<dbReference type="PANTHER" id="PTHR46223">
    <property type="entry name" value="HISTONE-LYSINE N-METHYLTRANSFERASE SUV39H"/>
    <property type="match status" value="1"/>
</dbReference>
<evidence type="ECO:0000256" key="2">
    <source>
        <dbReference type="ARBA" id="ARBA00022454"/>
    </source>
</evidence>
<evidence type="ECO:0000256" key="7">
    <source>
        <dbReference type="ARBA" id="ARBA00022833"/>
    </source>
</evidence>
<dbReference type="GO" id="GO:0008168">
    <property type="term" value="F:methyltransferase activity"/>
    <property type="evidence" value="ECO:0007669"/>
    <property type="project" value="UniProtKB-KW"/>
</dbReference>
<keyword evidence="7" id="KW-0862">Zinc</keyword>
<name>A0A1J3HU58_NOCCA</name>
<keyword evidence="3 9" id="KW-0489">Methyltransferase</keyword>
<dbReference type="InterPro" id="IPR050973">
    <property type="entry name" value="H3K9_Histone-Lys_N-MTase"/>
</dbReference>
<dbReference type="Gene3D" id="2.170.270.10">
    <property type="entry name" value="SET domain"/>
    <property type="match status" value="1"/>
</dbReference>
<dbReference type="GO" id="GO:0032259">
    <property type="term" value="P:methylation"/>
    <property type="evidence" value="ECO:0007669"/>
    <property type="project" value="UniProtKB-KW"/>
</dbReference>
<dbReference type="PANTHER" id="PTHR46223:SF3">
    <property type="entry name" value="HISTONE-LYSINE N-METHYLTRANSFERASE SET-23"/>
    <property type="match status" value="1"/>
</dbReference>
<proteinExistence type="predicted"/>
<evidence type="ECO:0000256" key="1">
    <source>
        <dbReference type="ARBA" id="ARBA00004286"/>
    </source>
</evidence>
<sequence>MEFLNLSFNSTLSMVLIKREKQTQSHLFTRRAIDTDRHIGVKASTTKISDQHNPSERFLRINIDATRIGNIATFINHSCNDGNLSTILFRSSGYFFPRQCFFATRDIIAKEELCFSYRDVCMTGKNRDSKLNCCCGSSYRLGTLPCENT</sequence>
<keyword evidence="4 9" id="KW-0808">Transferase</keyword>
<evidence type="ECO:0000256" key="4">
    <source>
        <dbReference type="ARBA" id="ARBA00022679"/>
    </source>
</evidence>
<dbReference type="GO" id="GO:0005694">
    <property type="term" value="C:chromosome"/>
    <property type="evidence" value="ECO:0007669"/>
    <property type="project" value="UniProtKB-SubCell"/>
</dbReference>
<evidence type="ECO:0000256" key="5">
    <source>
        <dbReference type="ARBA" id="ARBA00022691"/>
    </source>
</evidence>
<dbReference type="InterPro" id="IPR046341">
    <property type="entry name" value="SET_dom_sf"/>
</dbReference>
<evidence type="ECO:0000256" key="6">
    <source>
        <dbReference type="ARBA" id="ARBA00022723"/>
    </source>
</evidence>
<keyword evidence="2" id="KW-0158">Chromosome</keyword>
<gene>
    <name evidence="9" type="ORF">LE_TR17126_c1_g1_i1_g.54700</name>
</gene>
<evidence type="ECO:0000259" key="8">
    <source>
        <dbReference type="PROSITE" id="PS50280"/>
    </source>
</evidence>
<dbReference type="InterPro" id="IPR001214">
    <property type="entry name" value="SET_dom"/>
</dbReference>
<dbReference type="GO" id="GO:0046872">
    <property type="term" value="F:metal ion binding"/>
    <property type="evidence" value="ECO:0007669"/>
    <property type="project" value="UniProtKB-KW"/>
</dbReference>
<dbReference type="AlphaFoldDB" id="A0A1J3HU58"/>
<keyword evidence="6" id="KW-0479">Metal-binding</keyword>
<accession>A0A1J3HU58</accession>
<keyword evidence="5" id="KW-0949">S-adenosyl-L-methionine</keyword>
<evidence type="ECO:0000313" key="9">
    <source>
        <dbReference type="EMBL" id="JAU70704.1"/>
    </source>
</evidence>
<dbReference type="PROSITE" id="PS50280">
    <property type="entry name" value="SET"/>
    <property type="match status" value="1"/>
</dbReference>
<dbReference type="Pfam" id="PF00856">
    <property type="entry name" value="SET"/>
    <property type="match status" value="1"/>
</dbReference>
<reference evidence="9" key="1">
    <citation type="submission" date="2016-07" db="EMBL/GenBank/DDBJ databases">
        <title>De novo transcriptome assembly of four accessions of the metal hyperaccumulator plant Noccaea caerulescens.</title>
        <authorList>
            <person name="Blande D."/>
            <person name="Halimaa P."/>
            <person name="Tervahauta A.I."/>
            <person name="Aarts M.G."/>
            <person name="Karenlampi S.O."/>
        </authorList>
    </citation>
    <scope>NUCLEOTIDE SEQUENCE</scope>
</reference>
<evidence type="ECO:0000256" key="3">
    <source>
        <dbReference type="ARBA" id="ARBA00022603"/>
    </source>
</evidence>
<comment type="subcellular location">
    <subcellularLocation>
        <location evidence="1">Chromosome</location>
    </subcellularLocation>
</comment>
<protein>
    <submittedName>
        <fullName evidence="9">Histone-lysine N-methyltransferase SUVR3</fullName>
    </submittedName>
</protein>
<dbReference type="SMART" id="SM00317">
    <property type="entry name" value="SET"/>
    <property type="match status" value="1"/>
</dbReference>
<dbReference type="SUPFAM" id="SSF82199">
    <property type="entry name" value="SET domain"/>
    <property type="match status" value="1"/>
</dbReference>
<feature type="domain" description="SET" evidence="8">
    <location>
        <begin position="4"/>
        <end position="118"/>
    </location>
</feature>
<dbReference type="EMBL" id="GEVL01006637">
    <property type="protein sequence ID" value="JAU70704.1"/>
    <property type="molecule type" value="Transcribed_RNA"/>
</dbReference>